<evidence type="ECO:0000313" key="2">
    <source>
        <dbReference type="EMBL" id="KHK96038.1"/>
    </source>
</evidence>
<gene>
    <name evidence="2" type="ORF">LK09_16950</name>
</gene>
<dbReference type="Pfam" id="PF13630">
    <property type="entry name" value="SdpI"/>
    <property type="match status" value="1"/>
</dbReference>
<dbReference type="InterPro" id="IPR025962">
    <property type="entry name" value="SdpI/YhfL"/>
</dbReference>
<dbReference type="Proteomes" id="UP000031030">
    <property type="component" value="Unassembled WGS sequence"/>
</dbReference>
<feature type="transmembrane region" description="Helical" evidence="1">
    <location>
        <begin position="49"/>
        <end position="70"/>
    </location>
</feature>
<proteinExistence type="predicted"/>
<organism evidence="2 3">
    <name type="scientific">Microbacterium mangrovi</name>
    <dbReference type="NCBI Taxonomy" id="1348253"/>
    <lineage>
        <taxon>Bacteria</taxon>
        <taxon>Bacillati</taxon>
        <taxon>Actinomycetota</taxon>
        <taxon>Actinomycetes</taxon>
        <taxon>Micrococcales</taxon>
        <taxon>Microbacteriaceae</taxon>
        <taxon>Microbacterium</taxon>
    </lineage>
</organism>
<protein>
    <recommendedName>
        <fullName evidence="4">SdpI/YhfL protein family</fullName>
    </recommendedName>
</protein>
<comment type="caution">
    <text evidence="2">The sequence shown here is derived from an EMBL/GenBank/DDBJ whole genome shotgun (WGS) entry which is preliminary data.</text>
</comment>
<evidence type="ECO:0000313" key="3">
    <source>
        <dbReference type="Proteomes" id="UP000031030"/>
    </source>
</evidence>
<keyword evidence="3" id="KW-1185">Reference proteome</keyword>
<keyword evidence="1" id="KW-0472">Membrane</keyword>
<dbReference type="AlphaFoldDB" id="A0A0B2A384"/>
<feature type="transmembrane region" description="Helical" evidence="1">
    <location>
        <begin position="76"/>
        <end position="95"/>
    </location>
</feature>
<accession>A0A0B2A384</accession>
<keyword evidence="1" id="KW-0812">Transmembrane</keyword>
<sequence length="105" mass="10988">MMLAALIVVITIVVVLCAVGRIQRNPLVGIRVATFFASEEAWKVGHRAAIIPLVVAAVLSFGVVALVSSFAEVGDIAGTLINCGLLLASVIWGAVRGSHAIRRQL</sequence>
<dbReference type="EMBL" id="JTDK01000017">
    <property type="protein sequence ID" value="KHK96038.1"/>
    <property type="molecule type" value="Genomic_DNA"/>
</dbReference>
<keyword evidence="1" id="KW-1133">Transmembrane helix</keyword>
<evidence type="ECO:0000256" key="1">
    <source>
        <dbReference type="SAM" id="Phobius"/>
    </source>
</evidence>
<evidence type="ECO:0008006" key="4">
    <source>
        <dbReference type="Google" id="ProtNLM"/>
    </source>
</evidence>
<name>A0A0B2A384_9MICO</name>
<reference evidence="2 3" key="1">
    <citation type="submission" date="2014-11" db="EMBL/GenBank/DDBJ databases">
        <title>Genome sequence of Microbacterium mangrovi MUSC 115(T).</title>
        <authorList>
            <person name="Lee L.-H."/>
        </authorList>
    </citation>
    <scope>NUCLEOTIDE SEQUENCE [LARGE SCALE GENOMIC DNA]</scope>
    <source>
        <strain evidence="2 3">MUSC 115</strain>
    </source>
</reference>